<dbReference type="GO" id="GO:0005737">
    <property type="term" value="C:cytoplasm"/>
    <property type="evidence" value="ECO:0007669"/>
    <property type="project" value="TreeGrafter"/>
</dbReference>
<evidence type="ECO:0000256" key="2">
    <source>
        <dbReference type="ARBA" id="ARBA00005991"/>
    </source>
</evidence>
<dbReference type="PROSITE" id="PS50102">
    <property type="entry name" value="RRM"/>
    <property type="match status" value="1"/>
</dbReference>
<keyword evidence="3" id="KW-0866">Nonsense-mediated mRNA decay</keyword>
<evidence type="ECO:0000256" key="4">
    <source>
        <dbReference type="ARBA" id="ARBA00023242"/>
    </source>
</evidence>
<dbReference type="GO" id="GO:0003729">
    <property type="term" value="F:mRNA binding"/>
    <property type="evidence" value="ECO:0007669"/>
    <property type="project" value="TreeGrafter"/>
</dbReference>
<dbReference type="Pfam" id="PF03467">
    <property type="entry name" value="Smg4_UPF3"/>
    <property type="match status" value="1"/>
</dbReference>
<evidence type="ECO:0000256" key="1">
    <source>
        <dbReference type="ARBA" id="ARBA00004123"/>
    </source>
</evidence>
<accession>A0A914YSL4</accession>
<dbReference type="SUPFAM" id="SSF54928">
    <property type="entry name" value="RNA-binding domain, RBD"/>
    <property type="match status" value="1"/>
</dbReference>
<keyword evidence="8" id="KW-1185">Reference proteome</keyword>
<name>A0A914YSL4_9BILA</name>
<organism evidence="8 9">
    <name type="scientific">Panagrolaimus superbus</name>
    <dbReference type="NCBI Taxonomy" id="310955"/>
    <lineage>
        <taxon>Eukaryota</taxon>
        <taxon>Metazoa</taxon>
        <taxon>Ecdysozoa</taxon>
        <taxon>Nematoda</taxon>
        <taxon>Chromadorea</taxon>
        <taxon>Rhabditida</taxon>
        <taxon>Tylenchina</taxon>
        <taxon>Panagrolaimomorpha</taxon>
        <taxon>Panagrolaimoidea</taxon>
        <taxon>Panagrolaimidae</taxon>
        <taxon>Panagrolaimus</taxon>
    </lineage>
</organism>
<dbReference type="PANTHER" id="PTHR13112:SF0">
    <property type="entry name" value="FI21285P1"/>
    <property type="match status" value="1"/>
</dbReference>
<dbReference type="AlphaFoldDB" id="A0A914YSL4"/>
<reference evidence="9" key="1">
    <citation type="submission" date="2022-11" db="UniProtKB">
        <authorList>
            <consortium name="WormBaseParasite"/>
        </authorList>
    </citation>
    <scope>IDENTIFICATION</scope>
</reference>
<keyword evidence="4" id="KW-0539">Nucleus</keyword>
<dbReference type="GO" id="GO:0045727">
    <property type="term" value="P:positive regulation of translation"/>
    <property type="evidence" value="ECO:0007669"/>
    <property type="project" value="TreeGrafter"/>
</dbReference>
<dbReference type="WBParaSite" id="PSU_v2.g3002.t1">
    <property type="protein sequence ID" value="PSU_v2.g3002.t1"/>
    <property type="gene ID" value="PSU_v2.g3002"/>
</dbReference>
<evidence type="ECO:0000259" key="7">
    <source>
        <dbReference type="PROSITE" id="PS50102"/>
    </source>
</evidence>
<dbReference type="InterPro" id="IPR005120">
    <property type="entry name" value="UPF3_dom"/>
</dbReference>
<evidence type="ECO:0000256" key="5">
    <source>
        <dbReference type="PROSITE-ProRule" id="PRU00176"/>
    </source>
</evidence>
<proteinExistence type="inferred from homology"/>
<evidence type="ECO:0000313" key="8">
    <source>
        <dbReference type="Proteomes" id="UP000887577"/>
    </source>
</evidence>
<feature type="domain" description="RRM" evidence="7">
    <location>
        <begin position="21"/>
        <end position="106"/>
    </location>
</feature>
<protein>
    <submittedName>
        <fullName evidence="9">RRM domain-containing protein</fullName>
    </submittedName>
</protein>
<dbReference type="Proteomes" id="UP000887577">
    <property type="component" value="Unplaced"/>
</dbReference>
<dbReference type="GO" id="GO:0005730">
    <property type="term" value="C:nucleolus"/>
    <property type="evidence" value="ECO:0007669"/>
    <property type="project" value="TreeGrafter"/>
</dbReference>
<dbReference type="PANTHER" id="PTHR13112">
    <property type="entry name" value="UPF3 REGULATOR OF NONSENSE TRANSCRIPTS-LIKE PROTEIN"/>
    <property type="match status" value="1"/>
</dbReference>
<dbReference type="InterPro" id="IPR012677">
    <property type="entry name" value="Nucleotide-bd_a/b_plait_sf"/>
</dbReference>
<dbReference type="InterPro" id="IPR039722">
    <property type="entry name" value="Upf3"/>
</dbReference>
<dbReference type="Gene3D" id="3.30.70.330">
    <property type="match status" value="1"/>
</dbReference>
<dbReference type="CDD" id="cd12455">
    <property type="entry name" value="RRM_like_Smg4_UPF3"/>
    <property type="match status" value="1"/>
</dbReference>
<comment type="subcellular location">
    <subcellularLocation>
        <location evidence="1">Nucleus</location>
    </subcellularLocation>
</comment>
<dbReference type="InterPro" id="IPR035979">
    <property type="entry name" value="RBD_domain_sf"/>
</dbReference>
<evidence type="ECO:0000256" key="3">
    <source>
        <dbReference type="ARBA" id="ARBA00023161"/>
    </source>
</evidence>
<sequence length="361" mass="41518">MVEKADNESKAALRRIKKKYYKMIIRRLPYEMTEEDLLQLLSPLPSHERFWFRKGEEYLEDDAFPYAFIIFDDFDEAAKFQKAYNGQLFTDSEGNESTVIVEKAANQDFSKEPLKPKPGVTPITEDIGFIQFLEEAESKSITKKVDFDVLVNEITERERRHAEGICQDTPLTDYFIKKAHEKIVKNRPKPKKLEPKGAKLEKGESRIIKANAKDKKENHGRGREPKYRGEPLPKEKDDARLNETAEKKKRERLPRRTFENRKAQKEAASNSENAGPSKEFIRKQNSSSPKTEAKEVQKAVSNNATAKEDEVPKERKLVGPSQRNKDRPERAIYQPGRGRRGKPTTTAPSSKAPNENVEEAK</sequence>
<feature type="compositionally biased region" description="Basic and acidic residues" evidence="6">
    <location>
        <begin position="306"/>
        <end position="330"/>
    </location>
</feature>
<dbReference type="GO" id="GO:0000184">
    <property type="term" value="P:nuclear-transcribed mRNA catabolic process, nonsense-mediated decay"/>
    <property type="evidence" value="ECO:0007669"/>
    <property type="project" value="UniProtKB-KW"/>
</dbReference>
<evidence type="ECO:0000313" key="9">
    <source>
        <dbReference type="WBParaSite" id="PSU_v2.g3002.t1"/>
    </source>
</evidence>
<evidence type="ECO:0000256" key="6">
    <source>
        <dbReference type="SAM" id="MobiDB-lite"/>
    </source>
</evidence>
<feature type="region of interest" description="Disordered" evidence="6">
    <location>
        <begin position="182"/>
        <end position="361"/>
    </location>
</feature>
<feature type="compositionally biased region" description="Basic and acidic residues" evidence="6">
    <location>
        <begin position="191"/>
        <end position="265"/>
    </location>
</feature>
<comment type="similarity">
    <text evidence="2">Belongs to the RENT3 family.</text>
</comment>
<keyword evidence="5" id="KW-0694">RNA-binding</keyword>
<dbReference type="InterPro" id="IPR000504">
    <property type="entry name" value="RRM_dom"/>
</dbReference>
<feature type="compositionally biased region" description="Polar residues" evidence="6">
    <location>
        <begin position="343"/>
        <end position="353"/>
    </location>
</feature>